<protein>
    <submittedName>
        <fullName evidence="3">Acetyltransferase, gnat family</fullName>
    </submittedName>
</protein>
<dbReference type="EMBL" id="AUZZ01005353">
    <property type="protein sequence ID" value="EQD49942.1"/>
    <property type="molecule type" value="Genomic_DNA"/>
</dbReference>
<name>T0ZZ94_9ZZZZ</name>
<accession>T0ZZ94</accession>
<organism evidence="3">
    <name type="scientific">mine drainage metagenome</name>
    <dbReference type="NCBI Taxonomy" id="410659"/>
    <lineage>
        <taxon>unclassified sequences</taxon>
        <taxon>metagenomes</taxon>
        <taxon>ecological metagenomes</taxon>
    </lineage>
</organism>
<comment type="caution">
    <text evidence="3">The sequence shown here is derived from an EMBL/GenBank/DDBJ whole genome shotgun (WGS) entry which is preliminary data.</text>
</comment>
<keyword evidence="1 3" id="KW-0808">Transferase</keyword>
<dbReference type="GO" id="GO:0016746">
    <property type="term" value="F:acyltransferase activity"/>
    <property type="evidence" value="ECO:0007669"/>
    <property type="project" value="UniProtKB-KW"/>
</dbReference>
<reference evidence="3" key="2">
    <citation type="journal article" date="2014" name="ISME J.">
        <title>Microbial stratification in low pH oxic and suboxic macroscopic growths along an acid mine drainage.</title>
        <authorList>
            <person name="Mendez-Garcia C."/>
            <person name="Mesa V."/>
            <person name="Sprenger R.R."/>
            <person name="Richter M."/>
            <person name="Diez M.S."/>
            <person name="Solano J."/>
            <person name="Bargiela R."/>
            <person name="Golyshina O.V."/>
            <person name="Manteca A."/>
            <person name="Ramos J.L."/>
            <person name="Gallego J.R."/>
            <person name="Llorente I."/>
            <person name="Martins Dos Santos V.A."/>
            <person name="Jensen O.N."/>
            <person name="Pelaez A.I."/>
            <person name="Sanchez J."/>
            <person name="Ferrer M."/>
        </authorList>
    </citation>
    <scope>NUCLEOTIDE SEQUENCE</scope>
</reference>
<dbReference type="PANTHER" id="PTHR36449">
    <property type="entry name" value="ACETYLTRANSFERASE-RELATED"/>
    <property type="match status" value="1"/>
</dbReference>
<evidence type="ECO:0000313" key="3">
    <source>
        <dbReference type="EMBL" id="EQD49942.1"/>
    </source>
</evidence>
<dbReference type="AlphaFoldDB" id="T0ZZ94"/>
<keyword evidence="2" id="KW-0012">Acyltransferase</keyword>
<evidence type="ECO:0000256" key="1">
    <source>
        <dbReference type="ARBA" id="ARBA00022679"/>
    </source>
</evidence>
<dbReference type="Gene3D" id="3.40.630.30">
    <property type="match status" value="1"/>
</dbReference>
<proteinExistence type="predicted"/>
<evidence type="ECO:0000256" key="2">
    <source>
        <dbReference type="ARBA" id="ARBA00023315"/>
    </source>
</evidence>
<reference evidence="3" key="1">
    <citation type="submission" date="2013-08" db="EMBL/GenBank/DDBJ databases">
        <authorList>
            <person name="Mendez C."/>
            <person name="Richter M."/>
            <person name="Ferrer M."/>
            <person name="Sanchez J."/>
        </authorList>
    </citation>
    <scope>NUCLEOTIDE SEQUENCE</scope>
</reference>
<sequence>MTLPAWHEEPISKKHDRKAFDGDDAELNDFLQRYARQSHDLGGAKTLLAIDNTDNKTILGFYSLAPGALAYADTPEILRRGLAQRDVPGFRLTRLAAHVRVQG</sequence>
<gene>
    <name evidence="3" type="ORF">B2A_07478</name>
</gene>
<dbReference type="PANTHER" id="PTHR36449:SF1">
    <property type="entry name" value="ACETYLTRANSFERASE"/>
    <property type="match status" value="1"/>
</dbReference>
<feature type="non-terminal residue" evidence="3">
    <location>
        <position position="103"/>
    </location>
</feature>